<accession>A0ABS9IWT2</accession>
<dbReference type="EMBL" id="JAKKOR010000012">
    <property type="protein sequence ID" value="MCF8590030.1"/>
    <property type="molecule type" value="Genomic_DNA"/>
</dbReference>
<evidence type="ECO:0000313" key="1">
    <source>
        <dbReference type="EMBL" id="MCF8590030.1"/>
    </source>
</evidence>
<name>A0ABS9IWT2_9ACTN</name>
<gene>
    <name evidence="1" type="ORF">L5G33_16365</name>
</gene>
<keyword evidence="2" id="KW-1185">Reference proteome</keyword>
<dbReference type="Proteomes" id="UP001200110">
    <property type="component" value="Unassembled WGS sequence"/>
</dbReference>
<protein>
    <submittedName>
        <fullName evidence="1">Uncharacterized protein</fullName>
    </submittedName>
</protein>
<comment type="caution">
    <text evidence="1">The sequence shown here is derived from an EMBL/GenBank/DDBJ whole genome shotgun (WGS) entry which is preliminary data.</text>
</comment>
<dbReference type="RefSeq" id="WP_236999228.1">
    <property type="nucleotide sequence ID" value="NZ_JAKKOR010000012.1"/>
</dbReference>
<evidence type="ECO:0000313" key="2">
    <source>
        <dbReference type="Proteomes" id="UP001200110"/>
    </source>
</evidence>
<proteinExistence type="predicted"/>
<sequence length="83" mass="9280">MTSSERRIWETRLMRAASAGDPGPDIPVVERAAVEFLLSDDDELDLHAATVMAQLVAADVPTGEQVSFVRLWMRELRDALRRA</sequence>
<reference evidence="1 2" key="1">
    <citation type="submission" date="2022-01" db="EMBL/GenBank/DDBJ databases">
        <authorList>
            <person name="Huang Y."/>
        </authorList>
    </citation>
    <scope>NUCLEOTIDE SEQUENCE [LARGE SCALE GENOMIC DNA]</scope>
    <source>
        <strain evidence="1 2">HY366</strain>
    </source>
</reference>
<organism evidence="1 2">
    <name type="scientific">Gordonia liuliyuniae</name>
    <dbReference type="NCBI Taxonomy" id="2911517"/>
    <lineage>
        <taxon>Bacteria</taxon>
        <taxon>Bacillati</taxon>
        <taxon>Actinomycetota</taxon>
        <taxon>Actinomycetes</taxon>
        <taxon>Mycobacteriales</taxon>
        <taxon>Gordoniaceae</taxon>
        <taxon>Gordonia</taxon>
    </lineage>
</organism>